<comment type="caution">
    <text evidence="3">The sequence shown here is derived from an EMBL/GenBank/DDBJ whole genome shotgun (WGS) entry which is preliminary data.</text>
</comment>
<gene>
    <name evidence="3" type="ORF">GCM10010916_25610</name>
</gene>
<dbReference type="InterPro" id="IPR027417">
    <property type="entry name" value="P-loop_NTPase"/>
</dbReference>
<feature type="coiled-coil region" evidence="1">
    <location>
        <begin position="448"/>
        <end position="475"/>
    </location>
</feature>
<dbReference type="PANTHER" id="PTHR32182:SF22">
    <property type="entry name" value="ATP-DEPENDENT ENDONUCLEASE, OLD FAMILY-RELATED"/>
    <property type="match status" value="1"/>
</dbReference>
<dbReference type="GO" id="GO:0000731">
    <property type="term" value="P:DNA synthesis involved in DNA repair"/>
    <property type="evidence" value="ECO:0007669"/>
    <property type="project" value="TreeGrafter"/>
</dbReference>
<evidence type="ECO:0000256" key="1">
    <source>
        <dbReference type="SAM" id="Coils"/>
    </source>
</evidence>
<dbReference type="InterPro" id="IPR026866">
    <property type="entry name" value="CR006_AAA"/>
</dbReference>
<dbReference type="GO" id="GO:0006302">
    <property type="term" value="P:double-strand break repair"/>
    <property type="evidence" value="ECO:0007669"/>
    <property type="project" value="TreeGrafter"/>
</dbReference>
<feature type="domain" description="Protein CR006 P-loop" evidence="2">
    <location>
        <begin position="240"/>
        <end position="692"/>
    </location>
</feature>
<dbReference type="EMBL" id="BMGR01000008">
    <property type="protein sequence ID" value="GGG07606.1"/>
    <property type="molecule type" value="Genomic_DNA"/>
</dbReference>
<proteinExistence type="predicted"/>
<reference evidence="3" key="2">
    <citation type="submission" date="2020-09" db="EMBL/GenBank/DDBJ databases">
        <authorList>
            <person name="Sun Q."/>
            <person name="Zhou Y."/>
        </authorList>
    </citation>
    <scope>NUCLEOTIDE SEQUENCE</scope>
    <source>
        <strain evidence="3">CGMCC 1.12987</strain>
    </source>
</reference>
<keyword evidence="4" id="KW-1185">Reference proteome</keyword>
<evidence type="ECO:0000259" key="2">
    <source>
        <dbReference type="Pfam" id="PF13166"/>
    </source>
</evidence>
<reference evidence="3" key="1">
    <citation type="journal article" date="2014" name="Int. J. Syst. Evol. Microbiol.">
        <title>Complete genome sequence of Corynebacterium casei LMG S-19264T (=DSM 44701T), isolated from a smear-ripened cheese.</title>
        <authorList>
            <consortium name="US DOE Joint Genome Institute (JGI-PGF)"/>
            <person name="Walter F."/>
            <person name="Albersmeier A."/>
            <person name="Kalinowski J."/>
            <person name="Ruckert C."/>
        </authorList>
    </citation>
    <scope>NUCLEOTIDE SEQUENCE</scope>
    <source>
        <strain evidence="3">CGMCC 1.12987</strain>
    </source>
</reference>
<dbReference type="Proteomes" id="UP000644756">
    <property type="component" value="Unassembled WGS sequence"/>
</dbReference>
<evidence type="ECO:0000313" key="4">
    <source>
        <dbReference type="Proteomes" id="UP000644756"/>
    </source>
</evidence>
<dbReference type="Pfam" id="PF13166">
    <property type="entry name" value="AAA_13"/>
    <property type="match status" value="2"/>
</dbReference>
<protein>
    <recommendedName>
        <fullName evidence="2">Protein CR006 P-loop domain-containing protein</fullName>
    </recommendedName>
</protein>
<keyword evidence="1" id="KW-0175">Coiled coil</keyword>
<feature type="coiled-coil region" evidence="1">
    <location>
        <begin position="136"/>
        <end position="196"/>
    </location>
</feature>
<evidence type="ECO:0000313" key="3">
    <source>
        <dbReference type="EMBL" id="GGG07606.1"/>
    </source>
</evidence>
<sequence>MITKIVKIKNTGKFRSCTPKGIQLNRFTILYSENGRGKTTLSNVFRSLHEQNGEWIVGRKTIGGSGEQAVDLLTENGMLSFREHNWLSKPDFDLEIFDSSFVSQNVYSRHVIEHDQKKQLYLFTIGKQGGELADHLVSLDDDLKKKNAKKKETEKELVQGVQGVVSPADFLKFPPKHDLEDEVQKQSITLKAMEKQNEIKAKPYCSAVSLPSFDKQKFLGNISGNTFQQLVDNAEELTKKHIQQHLDQRGEKWLEYGVSKITSDEKCPFCDQDLKNTPLVTAFKTYFSEEYKRAIHTVNLLETTFTEKFSNDALLNLQKHFHTNHELVSYWRSYDAIDDVKQLDWEQIKATWDDFTRSMTTLIAEKKLAPLEQINVSSERIASIDKYLDLLNELTAYNGTITQINKTIEARKTLADNTNIQEVKTKLTYLTNVKLRYSEEKVGMAEKYTQLLATIRELERAKNEVRLSLNAYTTDIFAKYETQINRHLTNCGASFTISDYKSSFVGGRPSSNFSLKINDMAVDVGNDKSPLTGPSFKNTLSEGDKSSLAFAFFLAKLESDPEIRNKVIIFDDPISSMDNHRKSYTADQIMKFSVIARQVIVLTHDTFFARVLWDKFAEKKTLLSQFCIKREGKYDSTIDIWDIEAETRSDYYHLYHTLADFLDGKLPPMNFRSVAMCIRPILEGNLRVRFPRDFTSSEWLGGFIQKVRTSTEPHLSLIQGQLADLEDINDYSKKYHHDQNPFADTVPINEAELLAYVRRTLNALRGLHNAVI</sequence>
<feature type="domain" description="Protein CR006 P-loop" evidence="2">
    <location>
        <begin position="22"/>
        <end position="158"/>
    </location>
</feature>
<dbReference type="RefSeq" id="WP_188531463.1">
    <property type="nucleotide sequence ID" value="NZ_BMGR01000008.1"/>
</dbReference>
<organism evidence="3 4">
    <name type="scientific">Paenibacillus abyssi</name>
    <dbReference type="NCBI Taxonomy" id="1340531"/>
    <lineage>
        <taxon>Bacteria</taxon>
        <taxon>Bacillati</taxon>
        <taxon>Bacillota</taxon>
        <taxon>Bacilli</taxon>
        <taxon>Bacillales</taxon>
        <taxon>Paenibacillaceae</taxon>
        <taxon>Paenibacillus</taxon>
    </lineage>
</organism>
<accession>A0A917D2Z1</accession>
<dbReference type="SUPFAM" id="SSF52540">
    <property type="entry name" value="P-loop containing nucleoside triphosphate hydrolases"/>
    <property type="match status" value="1"/>
</dbReference>
<dbReference type="PANTHER" id="PTHR32182">
    <property type="entry name" value="DNA REPLICATION AND REPAIR PROTEIN RECF"/>
    <property type="match status" value="1"/>
</dbReference>
<name>A0A917D2Z1_9BACL</name>
<dbReference type="Gene3D" id="3.40.50.300">
    <property type="entry name" value="P-loop containing nucleotide triphosphate hydrolases"/>
    <property type="match status" value="1"/>
</dbReference>
<dbReference type="AlphaFoldDB" id="A0A917D2Z1"/>